<reference evidence="2 3" key="1">
    <citation type="submission" date="2015-01" db="EMBL/GenBank/DDBJ databases">
        <title>The Genome Sequence of Capronia semiimmersa CBS27337.</title>
        <authorList>
            <consortium name="The Broad Institute Genomics Platform"/>
            <person name="Cuomo C."/>
            <person name="de Hoog S."/>
            <person name="Gorbushina A."/>
            <person name="Stielow B."/>
            <person name="Teixiera M."/>
            <person name="Abouelleil A."/>
            <person name="Chapman S.B."/>
            <person name="Priest M."/>
            <person name="Young S.K."/>
            <person name="Wortman J."/>
            <person name="Nusbaum C."/>
            <person name="Birren B."/>
        </authorList>
    </citation>
    <scope>NUCLEOTIDE SEQUENCE [LARGE SCALE GENOMIC DNA]</scope>
    <source>
        <strain evidence="2 3">CBS 27337</strain>
    </source>
</reference>
<feature type="chain" id="PRO_5002242430" description="Circumsporozoite protein" evidence="1">
    <location>
        <begin position="18"/>
        <end position="375"/>
    </location>
</feature>
<keyword evidence="1" id="KW-0732">Signal</keyword>
<dbReference type="HOGENOM" id="CLU_038962_0_0_1"/>
<sequence>MFAKSTAIAALLAVAQARFGQEQIPIPAIAAVQGGAPGVAPTIAGAAVSDLLAATNACDKLKRGDQIIAELGTGADAIAAAIGIVAAEKNFNPFVQSIPTICNDPTLPATDVLRGITPLIDPAVVGSDIANALSASTQANPLDATGQSVADLLAENGFTNFTGQAADGTTSAIDAGGAAGGNAASTVVESSTVAATTTAVAVACGAAETTTAAAVTDTASSVAAEASTTTTAAAAETTSAAPSGAVETSDVAGADFGLCVPTMKFEGGLGGRPATEFTFLPIDPLVAQGQQEALNPNIITNRICDQLTNVCEANDAAKALCKSVQAQILALGTRDKSTADTWNTALGFPGTVTNPDGGPAEPPAKMRMVRSYKPS</sequence>
<evidence type="ECO:0000256" key="1">
    <source>
        <dbReference type="SAM" id="SignalP"/>
    </source>
</evidence>
<dbReference type="Proteomes" id="UP000054266">
    <property type="component" value="Unassembled WGS sequence"/>
</dbReference>
<protein>
    <recommendedName>
        <fullName evidence="4">Circumsporozoite protein</fullName>
    </recommendedName>
</protein>
<evidence type="ECO:0008006" key="4">
    <source>
        <dbReference type="Google" id="ProtNLM"/>
    </source>
</evidence>
<dbReference type="STRING" id="5601.A0A0D2GEQ2"/>
<gene>
    <name evidence="2" type="ORF">PV04_02894</name>
</gene>
<name>A0A0D2GEQ2_9EURO</name>
<organism evidence="2 3">
    <name type="scientific">Phialophora macrospora</name>
    <dbReference type="NCBI Taxonomy" id="1851006"/>
    <lineage>
        <taxon>Eukaryota</taxon>
        <taxon>Fungi</taxon>
        <taxon>Dikarya</taxon>
        <taxon>Ascomycota</taxon>
        <taxon>Pezizomycotina</taxon>
        <taxon>Eurotiomycetes</taxon>
        <taxon>Chaetothyriomycetidae</taxon>
        <taxon>Chaetothyriales</taxon>
        <taxon>Herpotrichiellaceae</taxon>
        <taxon>Phialophora</taxon>
    </lineage>
</organism>
<feature type="signal peptide" evidence="1">
    <location>
        <begin position="1"/>
        <end position="17"/>
    </location>
</feature>
<accession>A0A0D2GEQ2</accession>
<proteinExistence type="predicted"/>
<keyword evidence="3" id="KW-1185">Reference proteome</keyword>
<dbReference type="AlphaFoldDB" id="A0A0D2GEQ2"/>
<dbReference type="EMBL" id="KN846957">
    <property type="protein sequence ID" value="KIW70649.1"/>
    <property type="molecule type" value="Genomic_DNA"/>
</dbReference>
<evidence type="ECO:0000313" key="3">
    <source>
        <dbReference type="Proteomes" id="UP000054266"/>
    </source>
</evidence>
<evidence type="ECO:0000313" key="2">
    <source>
        <dbReference type="EMBL" id="KIW70649.1"/>
    </source>
</evidence>